<feature type="compositionally biased region" description="Low complexity" evidence="1">
    <location>
        <begin position="293"/>
        <end position="313"/>
    </location>
</feature>
<dbReference type="AlphaFoldDB" id="A0A0G4HKT2"/>
<feature type="compositionally biased region" description="Gly residues" evidence="1">
    <location>
        <begin position="230"/>
        <end position="240"/>
    </location>
</feature>
<feature type="region of interest" description="Disordered" evidence="1">
    <location>
        <begin position="132"/>
        <end position="337"/>
    </location>
</feature>
<accession>A0A0G4HKT2</accession>
<proteinExistence type="predicted"/>
<feature type="compositionally biased region" description="Low complexity" evidence="1">
    <location>
        <begin position="204"/>
        <end position="222"/>
    </location>
</feature>
<evidence type="ECO:0000313" key="2">
    <source>
        <dbReference type="EMBL" id="CEM44734.1"/>
    </source>
</evidence>
<feature type="region of interest" description="Disordered" evidence="1">
    <location>
        <begin position="42"/>
        <end position="88"/>
    </location>
</feature>
<sequence length="348" mass="36041">MSNDRISAIVMKARAREAKLFGPASGCAEEGAQAGMCEPLFEPKPGQIPKEEPKPVPSTPVIRGRRLGDDAATPKQEADDLFMSSARRNRLNVLATPAVGARATQIEMAKKKERIAAMRSEAFSMRYGFEKDSLAPSSSQVEPGSSSSGSGEGGAAPSASSSAEGGQDAKGPTQPGRRSNKNLAEQGFLSDVRPVMPPMDRPRTAPSVPVSAPTPASASAAESPKDKSPGGEGGGVGFEGRGSFRRPTKLQPSLGAIEEVMKEEGEEGDEEDERDPMLSVTKSSAGGGGGKGAASLSDSSMDNSPSPPFRGAASPPPRASADGTPAVPPSPALTRSTLQERRKLMQML</sequence>
<evidence type="ECO:0000256" key="1">
    <source>
        <dbReference type="SAM" id="MobiDB-lite"/>
    </source>
</evidence>
<feature type="compositionally biased region" description="Low complexity" evidence="1">
    <location>
        <begin position="135"/>
        <end position="166"/>
    </location>
</feature>
<organism evidence="2">
    <name type="scientific">Chromera velia CCMP2878</name>
    <dbReference type="NCBI Taxonomy" id="1169474"/>
    <lineage>
        <taxon>Eukaryota</taxon>
        <taxon>Sar</taxon>
        <taxon>Alveolata</taxon>
        <taxon>Colpodellida</taxon>
        <taxon>Chromeraceae</taxon>
        <taxon>Chromera</taxon>
    </lineage>
</organism>
<dbReference type="EMBL" id="CDMZ01003001">
    <property type="protein sequence ID" value="CEM44734.1"/>
    <property type="molecule type" value="Genomic_DNA"/>
</dbReference>
<reference evidence="2" key="1">
    <citation type="submission" date="2014-11" db="EMBL/GenBank/DDBJ databases">
        <authorList>
            <person name="Otto D Thomas"/>
            <person name="Naeem Raeece"/>
        </authorList>
    </citation>
    <scope>NUCLEOTIDE SEQUENCE</scope>
</reference>
<feature type="compositionally biased region" description="Acidic residues" evidence="1">
    <location>
        <begin position="264"/>
        <end position="274"/>
    </location>
</feature>
<name>A0A0G4HKT2_9ALVE</name>
<gene>
    <name evidence="2" type="ORF">Cvel_28571</name>
</gene>
<dbReference type="VEuPathDB" id="CryptoDB:Cvel_28571"/>
<protein>
    <submittedName>
        <fullName evidence="2">Uncharacterized protein</fullName>
    </submittedName>
</protein>